<keyword evidence="1" id="KW-0456">Lyase</keyword>
<evidence type="ECO:0000313" key="3">
    <source>
        <dbReference type="EMBL" id="SKA77721.1"/>
    </source>
</evidence>
<keyword evidence="4" id="KW-1185">Reference proteome</keyword>
<name>A0A1T4WM64_9CLOT</name>
<dbReference type="Pfam" id="PF01989">
    <property type="entry name" value="AcnX_swivel_put"/>
    <property type="match status" value="1"/>
</dbReference>
<evidence type="ECO:0000259" key="2">
    <source>
        <dbReference type="Pfam" id="PF01989"/>
    </source>
</evidence>
<accession>A0A1T4WM64</accession>
<dbReference type="Proteomes" id="UP000190105">
    <property type="component" value="Unassembled WGS sequence"/>
</dbReference>
<dbReference type="Gene3D" id="3.50.30.10">
    <property type="entry name" value="Phosphohistidine domain"/>
    <property type="match status" value="1"/>
</dbReference>
<evidence type="ECO:0000313" key="4">
    <source>
        <dbReference type="Proteomes" id="UP000190105"/>
    </source>
</evidence>
<dbReference type="InterPro" id="IPR002840">
    <property type="entry name" value="PMDh-S-like_dom"/>
</dbReference>
<dbReference type="SUPFAM" id="SSF52016">
    <property type="entry name" value="LeuD/IlvD-like"/>
    <property type="match status" value="1"/>
</dbReference>
<evidence type="ECO:0000256" key="1">
    <source>
        <dbReference type="ARBA" id="ARBA00023239"/>
    </source>
</evidence>
<dbReference type="EMBL" id="FUYH01000002">
    <property type="protein sequence ID" value="SKA77721.1"/>
    <property type="molecule type" value="Genomic_DNA"/>
</dbReference>
<reference evidence="4" key="1">
    <citation type="submission" date="2017-02" db="EMBL/GenBank/DDBJ databases">
        <authorList>
            <person name="Varghese N."/>
            <person name="Submissions S."/>
        </authorList>
    </citation>
    <scope>NUCLEOTIDE SEQUENCE [LARGE SCALE GENOMIC DNA]</scope>
    <source>
        <strain evidence="4">USBA 833</strain>
    </source>
</reference>
<dbReference type="STRING" id="1147123.SAMN05443428_10254"/>
<dbReference type="GO" id="GO:0016829">
    <property type="term" value="F:lyase activity"/>
    <property type="evidence" value="ECO:0007669"/>
    <property type="project" value="UniProtKB-KW"/>
</dbReference>
<proteinExistence type="predicted"/>
<feature type="domain" description="Phosphomevalonate dehydratase small subunit-like" evidence="2">
    <location>
        <begin position="72"/>
        <end position="134"/>
    </location>
</feature>
<sequence length="171" mass="18540">MTYIIKIYFVTCHMGGTFIKRGDSMAKIFKGRVVLPGNIKGEAVVSHSGVNILASFQKSALKKAKKVVCADQNNSELYGKVLTDKIMCLPKTIGSTTGGMVLESVAKLNIAPSAMLFSEHIDSLAAAGVILTDVWVNKRIITIDKLGDEFLEYVKTGQTIEIKEDGTVIVE</sequence>
<dbReference type="AlphaFoldDB" id="A0A1T4WM64"/>
<organism evidence="3 4">
    <name type="scientific">Caloramator quimbayensis</name>
    <dbReference type="NCBI Taxonomy" id="1147123"/>
    <lineage>
        <taxon>Bacteria</taxon>
        <taxon>Bacillati</taxon>
        <taxon>Bacillota</taxon>
        <taxon>Clostridia</taxon>
        <taxon>Eubacteriales</taxon>
        <taxon>Clostridiaceae</taxon>
        <taxon>Caloramator</taxon>
    </lineage>
</organism>
<protein>
    <submittedName>
        <fullName evidence="3">Predicted aconitase subunit 2</fullName>
    </submittedName>
</protein>
<gene>
    <name evidence="3" type="ORF">SAMN05443428_10254</name>
</gene>